<feature type="domain" description="Ig-like" evidence="24">
    <location>
        <begin position="229"/>
        <end position="335"/>
    </location>
</feature>
<evidence type="ECO:0000313" key="25">
    <source>
        <dbReference type="EMBL" id="KAK8390355.1"/>
    </source>
</evidence>
<dbReference type="GO" id="GO:0005886">
    <property type="term" value="C:plasma membrane"/>
    <property type="evidence" value="ECO:0007669"/>
    <property type="project" value="TreeGrafter"/>
</dbReference>
<dbReference type="InterPro" id="IPR003598">
    <property type="entry name" value="Ig_sub2"/>
</dbReference>
<feature type="binding site" evidence="17">
    <location>
        <position position="1129"/>
    </location>
    <ligand>
        <name>Mg(2+)</name>
        <dbReference type="ChEBI" id="CHEBI:18420"/>
    </ligand>
</feature>
<keyword evidence="2" id="KW-0808">Transferase</keyword>
<keyword evidence="10" id="KW-1015">Disulfide bond</keyword>
<feature type="binding site" evidence="16">
    <location>
        <begin position="861"/>
        <end position="868"/>
    </location>
    <ligand>
        <name>ATP</name>
        <dbReference type="ChEBI" id="CHEBI:30616"/>
    </ligand>
</feature>
<evidence type="ECO:0000256" key="19">
    <source>
        <dbReference type="PROSITE-ProRule" id="PRU10141"/>
    </source>
</evidence>
<evidence type="ECO:0000256" key="14">
    <source>
        <dbReference type="ARBA" id="ARBA00051243"/>
    </source>
</evidence>
<evidence type="ECO:0000259" key="23">
    <source>
        <dbReference type="PROSITE" id="PS50011"/>
    </source>
</evidence>
<feature type="region of interest" description="Disordered" evidence="20">
    <location>
        <begin position="966"/>
        <end position="991"/>
    </location>
</feature>
<keyword evidence="4 16" id="KW-0547">Nucleotide-binding</keyword>
<feature type="binding site" evidence="17">
    <location>
        <position position="1116"/>
    </location>
    <ligand>
        <name>Mg(2+)</name>
        <dbReference type="ChEBI" id="CHEBI:18420"/>
    </ligand>
</feature>
<evidence type="ECO:0000256" key="13">
    <source>
        <dbReference type="ARBA" id="ARBA00023319"/>
    </source>
</evidence>
<dbReference type="Pfam" id="PF07679">
    <property type="entry name" value="I-set"/>
    <property type="match status" value="1"/>
</dbReference>
<dbReference type="InterPro" id="IPR008266">
    <property type="entry name" value="Tyr_kinase_AS"/>
</dbReference>
<evidence type="ECO:0000256" key="6">
    <source>
        <dbReference type="ARBA" id="ARBA00022840"/>
    </source>
</evidence>
<keyword evidence="8 21" id="KW-0472">Membrane</keyword>
<keyword evidence="12" id="KW-0325">Glycoprotein</keyword>
<dbReference type="Pfam" id="PF07714">
    <property type="entry name" value="PK_Tyr_Ser-Thr"/>
    <property type="match status" value="1"/>
</dbReference>
<dbReference type="SMART" id="SM00409">
    <property type="entry name" value="IG"/>
    <property type="match status" value="5"/>
</dbReference>
<dbReference type="SUPFAM" id="SSF56112">
    <property type="entry name" value="Protein kinase-like (PK-like)"/>
    <property type="match status" value="1"/>
</dbReference>
<keyword evidence="9" id="KW-0829">Tyrosine-protein kinase</keyword>
<organism evidence="25 26">
    <name type="scientific">Scylla paramamosain</name>
    <name type="common">Mud crab</name>
    <dbReference type="NCBI Taxonomy" id="85552"/>
    <lineage>
        <taxon>Eukaryota</taxon>
        <taxon>Metazoa</taxon>
        <taxon>Ecdysozoa</taxon>
        <taxon>Arthropoda</taxon>
        <taxon>Crustacea</taxon>
        <taxon>Multicrustacea</taxon>
        <taxon>Malacostraca</taxon>
        <taxon>Eumalacostraca</taxon>
        <taxon>Eucarida</taxon>
        <taxon>Decapoda</taxon>
        <taxon>Pleocyemata</taxon>
        <taxon>Brachyura</taxon>
        <taxon>Eubrachyura</taxon>
        <taxon>Portunoidea</taxon>
        <taxon>Portunidae</taxon>
        <taxon>Portuninae</taxon>
        <taxon>Scylla</taxon>
    </lineage>
</organism>
<feature type="site" description="Important for interaction with phosphotyrosine-binding proteins" evidence="18">
    <location>
        <position position="1255"/>
    </location>
</feature>
<dbReference type="PROSITE" id="PS00107">
    <property type="entry name" value="PROTEIN_KINASE_ATP"/>
    <property type="match status" value="1"/>
</dbReference>
<feature type="active site" description="Proton acceptor" evidence="15">
    <location>
        <position position="1111"/>
    </location>
</feature>
<feature type="compositionally biased region" description="Basic and acidic residues" evidence="20">
    <location>
        <begin position="966"/>
        <end position="985"/>
    </location>
</feature>
<dbReference type="InterPro" id="IPR050122">
    <property type="entry name" value="RTK"/>
</dbReference>
<evidence type="ECO:0000256" key="4">
    <source>
        <dbReference type="ARBA" id="ARBA00022741"/>
    </source>
</evidence>
<dbReference type="GO" id="GO:0046872">
    <property type="term" value="F:metal ion binding"/>
    <property type="evidence" value="ECO:0007669"/>
    <property type="project" value="UniProtKB-KW"/>
</dbReference>
<dbReference type="Gene3D" id="2.60.40.10">
    <property type="entry name" value="Immunoglobulins"/>
    <property type="match status" value="7"/>
</dbReference>
<feature type="domain" description="Ig-like" evidence="24">
    <location>
        <begin position="681"/>
        <end position="768"/>
    </location>
</feature>
<dbReference type="GO" id="GO:0007169">
    <property type="term" value="P:cell surface receptor protein tyrosine kinase signaling pathway"/>
    <property type="evidence" value="ECO:0007669"/>
    <property type="project" value="TreeGrafter"/>
</dbReference>
<feature type="domain" description="Ig-like" evidence="24">
    <location>
        <begin position="569"/>
        <end position="661"/>
    </location>
</feature>
<evidence type="ECO:0008006" key="27">
    <source>
        <dbReference type="Google" id="ProtNLM"/>
    </source>
</evidence>
<keyword evidence="22" id="KW-0732">Signal</keyword>
<dbReference type="InterPro" id="IPR001245">
    <property type="entry name" value="Ser-Thr/Tyr_kinase_cat_dom"/>
</dbReference>
<sequence length="1491" mass="168695">MPPSLHLLLLVSSIFLTGACGTVLGKPEIFPNQDELILEAGESLNLTCRAAHPVAWCTDHKFTTEHYEELYDKTDNKAFISTLTIDAVNTSHVGYFSCVFNTSENRENNNCDVNDPAITSLYLYVKDLENLMVTFQNGIVLHTPVRESVVLPCRSTFPQVNMTLTKNYEPYGCEEWEQCNYDPREGFTVWIDEIYTYFTCIAVYDDHESYTYEVVVRGKENLTKKPNQPTVDVEGAWQEDGLEDTVVYYVREGTSVNLTCIYQFKEVPLSMKLEWSDSSSNKSGTHRIIRQVSNVSQYKGRYYEINNATLQDSGIYSCQAKNHQRYSDPSRLNISVVATDATYLTTTIFDRNVTELVEENHPVQWEILFIAHPEPVFQWKKQGKLLLDSRMKTSREQFRNYEMKVTVEEASLSLFLHHPTLADNGKYTLEAFLPNTNITTTTTMFLMIPGKPQNVQIKSPNDRQMFKEGENFSLTCSAEGYPKPNLTLHFVPENDTNLAHTKDGREYNQLKKGRGMGEDDHNDMVKRSVHWIGVAEEPGWYQCRAENDLGQDYSSRKLFQVTDGESMLPISLRLEIGGEVKGVVGKTVTVVEGDDFKLTCRANKVSAKAPLTWALNDIPLDQATMKKWGMTVNESKTRLSLVSTVRATSLHRNADKFSIKCADLAHNHTDLIISVQEMVEPAWIGKPPGRDYDKNKNDKLTLSCPADGTPRPKVTWKKEGEPVEENNRRKIRNHDQLFFEILSSSDAGKYTCEISNRAGNLSASFNVTVRDPDDEKTVLILAIVGVLIVALVVMSVFLCRKIYQARKETLNLQLREQRMFIEGDPSSLNPDIPLEQQAELLPYNTKYEVSRDSIIFDKLLGTGAFGRVYRATALNLRPGETHTTVAVKMMKSRTDCSQLKALRSEVKIMIHIGRHANIVNLLGACSKDLASKGELLLLVEYCKHGNILDYMRRHRRDFVNQINTEDKIDPNFREPRPRHRSDSSSRSHTSHGLKYTHLNFHQDNVFYGTTQTSDGPPATSTNLLSPCNTDGDAGCRPFRARTVSASSSSHHVASDNSFLPCETSSGTSDGYLSAQSLNGTHVLCSTNLLEWAYQIAKGMEYLAFKKVLHGDLAARNVLLNENNVVKISDFGLAKDIYKNNNYKKVTNGPVPVKWLAVECLRDGVFSTQSDVWSFGVVLWEIFSLGQIPYSCSEFDESFILKLEKGVRLEQPRYATYGLYRLMLECWNCDPMERPSFTSLEATLGDMLSEVQRKIYLQLNEPYEENATSEFLDLLASQDYSAKMRQTTQLPTEDGYETPFSPGVAPHLTVQGDHLSTPTRLTNRQKEYFRSAEGEDSASSYVPMSADRTDTNTVFDFDDKTVACFMSRPEKEEYNNQDLFLKMDKHSPEPDTPDGIHEGREHSPHQIVLEHVLNKHDSGMYSPKLLAHTSPEYMDMGSKLLIKTDDKEAQMTTCGTEGTAKARKYLDDTKCSAEYTNLLPKNSCSYNLVALN</sequence>
<evidence type="ECO:0000256" key="20">
    <source>
        <dbReference type="SAM" id="MobiDB-lite"/>
    </source>
</evidence>
<feature type="domain" description="Protein kinase" evidence="23">
    <location>
        <begin position="854"/>
        <end position="1243"/>
    </location>
</feature>
<evidence type="ECO:0000256" key="16">
    <source>
        <dbReference type="PIRSR" id="PIRSR000615-2"/>
    </source>
</evidence>
<keyword evidence="26" id="KW-1185">Reference proteome</keyword>
<dbReference type="FunFam" id="2.60.40.10:FF:000032">
    <property type="entry name" value="palladin isoform X1"/>
    <property type="match status" value="1"/>
</dbReference>
<evidence type="ECO:0000313" key="26">
    <source>
        <dbReference type="Proteomes" id="UP001487740"/>
    </source>
</evidence>
<evidence type="ECO:0000256" key="11">
    <source>
        <dbReference type="ARBA" id="ARBA00023170"/>
    </source>
</evidence>
<evidence type="ECO:0000256" key="9">
    <source>
        <dbReference type="ARBA" id="ARBA00023137"/>
    </source>
</evidence>
<dbReference type="Pfam" id="PF13927">
    <property type="entry name" value="Ig_3"/>
    <property type="match status" value="1"/>
</dbReference>
<dbReference type="Gene3D" id="3.30.200.20">
    <property type="entry name" value="Phosphorylase Kinase, domain 1"/>
    <property type="match status" value="1"/>
</dbReference>
<keyword evidence="17" id="KW-0460">Magnesium</keyword>
<dbReference type="CDD" id="cd00096">
    <property type="entry name" value="Ig"/>
    <property type="match status" value="1"/>
</dbReference>
<dbReference type="GO" id="GO:0004714">
    <property type="term" value="F:transmembrane receptor protein tyrosine kinase activity"/>
    <property type="evidence" value="ECO:0007669"/>
    <property type="project" value="UniProtKB-EC"/>
</dbReference>
<dbReference type="InterPro" id="IPR013098">
    <property type="entry name" value="Ig_I-set"/>
</dbReference>
<dbReference type="InterPro" id="IPR036179">
    <property type="entry name" value="Ig-like_dom_sf"/>
</dbReference>
<dbReference type="InterPro" id="IPR000719">
    <property type="entry name" value="Prot_kinase_dom"/>
</dbReference>
<dbReference type="EMBL" id="JARAKH010000025">
    <property type="protein sequence ID" value="KAK8390355.1"/>
    <property type="molecule type" value="Genomic_DNA"/>
</dbReference>
<dbReference type="InterPro" id="IPR003599">
    <property type="entry name" value="Ig_sub"/>
</dbReference>
<dbReference type="PIRSF" id="PIRSF000615">
    <property type="entry name" value="TyrPK_CSF1-R"/>
    <property type="match status" value="1"/>
</dbReference>
<dbReference type="InterPro" id="IPR007110">
    <property type="entry name" value="Ig-like_dom"/>
</dbReference>
<evidence type="ECO:0000256" key="21">
    <source>
        <dbReference type="SAM" id="Phobius"/>
    </source>
</evidence>
<dbReference type="GO" id="GO:0005524">
    <property type="term" value="F:ATP binding"/>
    <property type="evidence" value="ECO:0007669"/>
    <property type="project" value="UniProtKB-UniRule"/>
</dbReference>
<dbReference type="SUPFAM" id="SSF48726">
    <property type="entry name" value="Immunoglobulin"/>
    <property type="match status" value="6"/>
</dbReference>
<dbReference type="PROSITE" id="PS50011">
    <property type="entry name" value="PROTEIN_KINASE_DOM"/>
    <property type="match status" value="1"/>
</dbReference>
<feature type="signal peptide" evidence="22">
    <location>
        <begin position="1"/>
        <end position="21"/>
    </location>
</feature>
<dbReference type="InterPro" id="IPR017441">
    <property type="entry name" value="Protein_kinase_ATP_BS"/>
</dbReference>
<feature type="binding site" evidence="16 19">
    <location>
        <position position="888"/>
    </location>
    <ligand>
        <name>ATP</name>
        <dbReference type="ChEBI" id="CHEBI:30616"/>
    </ligand>
</feature>
<evidence type="ECO:0000256" key="2">
    <source>
        <dbReference type="ARBA" id="ARBA00022679"/>
    </source>
</evidence>
<evidence type="ECO:0000259" key="24">
    <source>
        <dbReference type="PROSITE" id="PS50835"/>
    </source>
</evidence>
<dbReference type="PROSITE" id="PS00109">
    <property type="entry name" value="PROTEIN_KINASE_TYR"/>
    <property type="match status" value="1"/>
</dbReference>
<dbReference type="GO" id="GO:0043235">
    <property type="term" value="C:receptor complex"/>
    <property type="evidence" value="ECO:0007669"/>
    <property type="project" value="TreeGrafter"/>
</dbReference>
<evidence type="ECO:0000256" key="15">
    <source>
        <dbReference type="PIRSR" id="PIRSR000615-1"/>
    </source>
</evidence>
<dbReference type="SMART" id="SM00408">
    <property type="entry name" value="IGc2"/>
    <property type="match status" value="4"/>
</dbReference>
<evidence type="ECO:0000256" key="5">
    <source>
        <dbReference type="ARBA" id="ARBA00022777"/>
    </source>
</evidence>
<keyword evidence="13" id="KW-0393">Immunoglobulin domain</keyword>
<keyword evidence="7 21" id="KW-1133">Transmembrane helix</keyword>
<feature type="chain" id="PRO_5043384969" description="Vascular endothelial growth factor receptor 1" evidence="22">
    <location>
        <begin position="22"/>
        <end position="1491"/>
    </location>
</feature>
<dbReference type="Proteomes" id="UP001487740">
    <property type="component" value="Unassembled WGS sequence"/>
</dbReference>
<name>A0AAW0TRL6_SCYPA</name>
<keyword evidence="11" id="KW-0675">Receptor</keyword>
<reference evidence="25 26" key="1">
    <citation type="submission" date="2023-03" db="EMBL/GenBank/DDBJ databases">
        <title>High-quality genome of Scylla paramamosain provides insights in environmental adaptation.</title>
        <authorList>
            <person name="Zhang L."/>
        </authorList>
    </citation>
    <scope>NUCLEOTIDE SEQUENCE [LARGE SCALE GENOMIC DNA]</scope>
    <source>
        <strain evidence="25">LZ_2023a</strain>
        <tissue evidence="25">Muscle</tissue>
    </source>
</reference>
<evidence type="ECO:0000256" key="3">
    <source>
        <dbReference type="ARBA" id="ARBA00022692"/>
    </source>
</evidence>
<keyword evidence="5" id="KW-0418">Kinase</keyword>
<comment type="subcellular location">
    <subcellularLocation>
        <location evidence="1">Membrane</location>
        <topology evidence="1">Single-pass membrane protein</topology>
    </subcellularLocation>
</comment>
<evidence type="ECO:0000256" key="1">
    <source>
        <dbReference type="ARBA" id="ARBA00004167"/>
    </source>
</evidence>
<keyword evidence="3 21" id="KW-0812">Transmembrane</keyword>
<evidence type="ECO:0000256" key="12">
    <source>
        <dbReference type="ARBA" id="ARBA00023180"/>
    </source>
</evidence>
<dbReference type="InterPro" id="IPR013783">
    <property type="entry name" value="Ig-like_fold"/>
</dbReference>
<evidence type="ECO:0000256" key="10">
    <source>
        <dbReference type="ARBA" id="ARBA00023157"/>
    </source>
</evidence>
<feature type="domain" description="Ig-like" evidence="24">
    <location>
        <begin position="27"/>
        <end position="114"/>
    </location>
</feature>
<evidence type="ECO:0000256" key="18">
    <source>
        <dbReference type="PIRSR" id="PIRSR000615-4"/>
    </source>
</evidence>
<dbReference type="CDD" id="cd00192">
    <property type="entry name" value="PTKc"/>
    <property type="match status" value="1"/>
</dbReference>
<gene>
    <name evidence="25" type="ORF">O3P69_010203</name>
</gene>
<keyword evidence="17" id="KW-0479">Metal-binding</keyword>
<dbReference type="PANTHER" id="PTHR24416">
    <property type="entry name" value="TYROSINE-PROTEIN KINASE RECEPTOR"/>
    <property type="match status" value="1"/>
</dbReference>
<dbReference type="PANTHER" id="PTHR24416:SF600">
    <property type="entry name" value="PDGF- AND VEGF-RECEPTOR RELATED, ISOFORM J"/>
    <property type="match status" value="1"/>
</dbReference>
<accession>A0AAW0TRL6</accession>
<dbReference type="Gene3D" id="1.10.510.10">
    <property type="entry name" value="Transferase(Phosphotransferase) domain 1"/>
    <property type="match status" value="1"/>
</dbReference>
<dbReference type="PROSITE" id="PS50835">
    <property type="entry name" value="IG_LIKE"/>
    <property type="match status" value="5"/>
</dbReference>
<proteinExistence type="predicted"/>
<evidence type="ECO:0000256" key="22">
    <source>
        <dbReference type="SAM" id="SignalP"/>
    </source>
</evidence>
<comment type="catalytic activity">
    <reaction evidence="14">
        <text>L-tyrosyl-[protein] + ATP = O-phospho-L-tyrosyl-[protein] + ADP + H(+)</text>
        <dbReference type="Rhea" id="RHEA:10596"/>
        <dbReference type="Rhea" id="RHEA-COMP:10136"/>
        <dbReference type="Rhea" id="RHEA-COMP:20101"/>
        <dbReference type="ChEBI" id="CHEBI:15378"/>
        <dbReference type="ChEBI" id="CHEBI:30616"/>
        <dbReference type="ChEBI" id="CHEBI:46858"/>
        <dbReference type="ChEBI" id="CHEBI:61978"/>
        <dbReference type="ChEBI" id="CHEBI:456216"/>
        <dbReference type="EC" id="2.7.10.1"/>
    </reaction>
</comment>
<evidence type="ECO:0000256" key="8">
    <source>
        <dbReference type="ARBA" id="ARBA00023136"/>
    </source>
</evidence>
<dbReference type="FunFam" id="1.10.510.10:FF:000554">
    <property type="entry name" value="Predicted protein"/>
    <property type="match status" value="1"/>
</dbReference>
<feature type="transmembrane region" description="Helical" evidence="21">
    <location>
        <begin position="778"/>
        <end position="799"/>
    </location>
</feature>
<comment type="caution">
    <text evidence="25">The sequence shown here is derived from an EMBL/GenBank/DDBJ whole genome shotgun (WGS) entry which is preliminary data.</text>
</comment>
<evidence type="ECO:0000256" key="17">
    <source>
        <dbReference type="PIRSR" id="PIRSR000615-3"/>
    </source>
</evidence>
<feature type="binding site" evidence="16">
    <location>
        <position position="1115"/>
    </location>
    <ligand>
        <name>ATP</name>
        <dbReference type="ChEBI" id="CHEBI:30616"/>
    </ligand>
</feature>
<keyword evidence="6 16" id="KW-0067">ATP-binding</keyword>
<evidence type="ECO:0000256" key="7">
    <source>
        <dbReference type="ARBA" id="ARBA00022989"/>
    </source>
</evidence>
<dbReference type="InterPro" id="IPR011009">
    <property type="entry name" value="Kinase-like_dom_sf"/>
</dbReference>
<protein>
    <recommendedName>
        <fullName evidence="27">Vascular endothelial growth factor receptor 1</fullName>
    </recommendedName>
</protein>
<feature type="domain" description="Ig-like" evidence="24">
    <location>
        <begin position="452"/>
        <end position="559"/>
    </location>
</feature>